<dbReference type="InterPro" id="IPR006037">
    <property type="entry name" value="RCK_C"/>
</dbReference>
<dbReference type="InterPro" id="IPR036291">
    <property type="entry name" value="NAD(P)-bd_dom_sf"/>
</dbReference>
<dbReference type="FunFam" id="3.40.50.720:FF:000027">
    <property type="entry name" value="Trk system potassium transporter TrkA"/>
    <property type="match status" value="1"/>
</dbReference>
<dbReference type="PROSITE" id="PS51201">
    <property type="entry name" value="RCK_N"/>
    <property type="match status" value="2"/>
</dbReference>
<keyword evidence="6" id="KW-0520">NAD</keyword>
<keyword evidence="11" id="KW-1185">Reference proteome</keyword>
<dbReference type="EMBL" id="NMPM01000013">
    <property type="protein sequence ID" value="PAV26892.1"/>
    <property type="molecule type" value="Genomic_DNA"/>
</dbReference>
<dbReference type="NCBIfam" id="NF007031">
    <property type="entry name" value="PRK09496.1-2"/>
    <property type="match status" value="1"/>
</dbReference>
<dbReference type="PROSITE" id="PS51202">
    <property type="entry name" value="RCK_C"/>
    <property type="match status" value="2"/>
</dbReference>
<dbReference type="Gene3D" id="3.40.50.720">
    <property type="entry name" value="NAD(P)-binding Rossmann-like Domain"/>
    <property type="match status" value="2"/>
</dbReference>
<dbReference type="SUPFAM" id="SSF51735">
    <property type="entry name" value="NAD(P)-binding Rossmann-fold domains"/>
    <property type="match status" value="2"/>
</dbReference>
<dbReference type="Proteomes" id="UP000218332">
    <property type="component" value="Unassembled WGS sequence"/>
</dbReference>
<dbReference type="AlphaFoldDB" id="A0A2A2I5N3"/>
<evidence type="ECO:0000256" key="2">
    <source>
        <dbReference type="ARBA" id="ARBA00022448"/>
    </source>
</evidence>
<comment type="caution">
    <text evidence="10">The sequence shown here is derived from an EMBL/GenBank/DDBJ whole genome shotgun (WGS) entry which is preliminary data.</text>
</comment>
<feature type="domain" description="RCK N-terminal" evidence="8">
    <location>
        <begin position="231"/>
        <end position="347"/>
    </location>
</feature>
<evidence type="ECO:0000256" key="7">
    <source>
        <dbReference type="ARBA" id="ARBA00023065"/>
    </source>
</evidence>
<accession>A0A2A2I5N3</accession>
<evidence type="ECO:0000259" key="8">
    <source>
        <dbReference type="PROSITE" id="PS51201"/>
    </source>
</evidence>
<evidence type="ECO:0000256" key="5">
    <source>
        <dbReference type="ARBA" id="ARBA00022958"/>
    </source>
</evidence>
<dbReference type="GO" id="GO:0015079">
    <property type="term" value="F:potassium ion transmembrane transporter activity"/>
    <property type="evidence" value="ECO:0007669"/>
    <property type="project" value="InterPro"/>
</dbReference>
<dbReference type="InterPro" id="IPR036721">
    <property type="entry name" value="RCK_C_sf"/>
</dbReference>
<name>A0A2A2I5N3_9GAMM</name>
<dbReference type="SUPFAM" id="SSF116726">
    <property type="entry name" value="TrkA C-terminal domain-like"/>
    <property type="match status" value="2"/>
</dbReference>
<feature type="domain" description="RCK C-terminal" evidence="9">
    <location>
        <begin position="367"/>
        <end position="452"/>
    </location>
</feature>
<dbReference type="FunFam" id="3.40.50.720:FF:000042">
    <property type="entry name" value="Trk system potassium transporter TrkA"/>
    <property type="match status" value="1"/>
</dbReference>
<evidence type="ECO:0000259" key="9">
    <source>
        <dbReference type="PROSITE" id="PS51202"/>
    </source>
</evidence>
<evidence type="ECO:0000256" key="4">
    <source>
        <dbReference type="ARBA" id="ARBA00022737"/>
    </source>
</evidence>
<evidence type="ECO:0000256" key="1">
    <source>
        <dbReference type="ARBA" id="ARBA00017378"/>
    </source>
</evidence>
<dbReference type="NCBIfam" id="NF007030">
    <property type="entry name" value="PRK09496.1-1"/>
    <property type="match status" value="1"/>
</dbReference>
<evidence type="ECO:0000313" key="10">
    <source>
        <dbReference type="EMBL" id="PAV26892.1"/>
    </source>
</evidence>
<dbReference type="Gene3D" id="3.30.70.1450">
    <property type="entry name" value="Regulator of K+ conductance, C-terminal domain"/>
    <property type="match status" value="2"/>
</dbReference>
<keyword evidence="4" id="KW-0677">Repeat</keyword>
<dbReference type="Pfam" id="PF02080">
    <property type="entry name" value="TrkA_C"/>
    <property type="match status" value="2"/>
</dbReference>
<gene>
    <name evidence="10" type="ORF">CF392_03540</name>
</gene>
<feature type="domain" description="RCK C-terminal" evidence="9">
    <location>
        <begin position="142"/>
        <end position="226"/>
    </location>
</feature>
<dbReference type="NCBIfam" id="NF007039">
    <property type="entry name" value="PRK09496.3-2"/>
    <property type="match status" value="1"/>
</dbReference>
<organism evidence="10 11">
    <name type="scientific">Tamilnaduibacter salinus</name>
    <dbReference type="NCBI Taxonomy" id="1484056"/>
    <lineage>
        <taxon>Bacteria</taxon>
        <taxon>Pseudomonadati</taxon>
        <taxon>Pseudomonadota</taxon>
        <taxon>Gammaproteobacteria</taxon>
        <taxon>Pseudomonadales</taxon>
        <taxon>Marinobacteraceae</taxon>
        <taxon>Tamilnaduibacter</taxon>
    </lineage>
</organism>
<evidence type="ECO:0000313" key="11">
    <source>
        <dbReference type="Proteomes" id="UP000218332"/>
    </source>
</evidence>
<sequence>MKIIILGAGQVGGTLAENLANEANDITVIDSDSTRLRELQDRLDIRTVQGRGSYPSVLRQAGAEDADMMIAVTNSDETNMMACQVAFTLFKTPTKISRVRANAYLARKELFCDAGVPIDVLISPEQVVTRHITRLIEYPGALQVLEFSKGLARLVAIEATKGGPLVGHELSYLRSHMPKIDTRVAAIFRRDRPIIPQGDTVIEEGDEVFFIAGADHIRSVMSELQPLEKRYKRIFICGGGNIGQRLAHNLENRYQVKLIERDRDRCIMLSESLRKTIVLQGNAANKDLLLEENIEGTDVFCAVTNDDEANIMASLLAKRLGVRKVLTLINNPDYVDLIQGGEIDVAISPQQTTIGSLLTHVRRGDVVNVHALRRGAAEAIEAIAHGDHRSSKVVGKRLDEISLPQGTTIGAIVRHNEVLIAHDHLRIQPDDHVILFLVDKSRIGEVERLFQVGLTFF</sequence>
<keyword evidence="5" id="KW-0630">Potassium</keyword>
<protein>
    <recommendedName>
        <fullName evidence="1">Trk system potassium uptake protein TrkA</fullName>
    </recommendedName>
</protein>
<dbReference type="GO" id="GO:0005886">
    <property type="term" value="C:plasma membrane"/>
    <property type="evidence" value="ECO:0007669"/>
    <property type="project" value="InterPro"/>
</dbReference>
<keyword evidence="2" id="KW-0813">Transport</keyword>
<keyword evidence="3" id="KW-0633">Potassium transport</keyword>
<dbReference type="NCBIfam" id="NF007032">
    <property type="entry name" value="PRK09496.1-4"/>
    <property type="match status" value="1"/>
</dbReference>
<proteinExistence type="predicted"/>
<evidence type="ECO:0000256" key="3">
    <source>
        <dbReference type="ARBA" id="ARBA00022538"/>
    </source>
</evidence>
<feature type="domain" description="RCK N-terminal" evidence="8">
    <location>
        <begin position="1"/>
        <end position="122"/>
    </location>
</feature>
<evidence type="ECO:0000256" key="6">
    <source>
        <dbReference type="ARBA" id="ARBA00023027"/>
    </source>
</evidence>
<dbReference type="InterPro" id="IPR003148">
    <property type="entry name" value="RCK_N"/>
</dbReference>
<reference evidence="10 11" key="1">
    <citation type="submission" date="2017-07" db="EMBL/GenBank/DDBJ databases">
        <title>Tamlnaduibacter salinus (Mi-7) genome sequencing.</title>
        <authorList>
            <person name="Verma A."/>
            <person name="Krishnamurthi S."/>
        </authorList>
    </citation>
    <scope>NUCLEOTIDE SEQUENCE [LARGE SCALE GENOMIC DNA]</scope>
    <source>
        <strain evidence="10 11">Mi-7</strain>
    </source>
</reference>
<dbReference type="PANTHER" id="PTHR43833:SF5">
    <property type="entry name" value="TRK SYSTEM POTASSIUM UPTAKE PROTEIN TRKA"/>
    <property type="match status" value="1"/>
</dbReference>
<dbReference type="PANTHER" id="PTHR43833">
    <property type="entry name" value="POTASSIUM CHANNEL PROTEIN 2-RELATED-RELATED"/>
    <property type="match status" value="1"/>
</dbReference>
<dbReference type="Pfam" id="PF02254">
    <property type="entry name" value="TrkA_N"/>
    <property type="match status" value="2"/>
</dbReference>
<dbReference type="PRINTS" id="PR00335">
    <property type="entry name" value="KUPTAKETRKA"/>
</dbReference>
<dbReference type="FunFam" id="3.30.70.1450:FF:000001">
    <property type="entry name" value="Trk system potassium transporter TrkA"/>
    <property type="match status" value="1"/>
</dbReference>
<dbReference type="InterPro" id="IPR006036">
    <property type="entry name" value="K_uptake_TrkA"/>
</dbReference>
<keyword evidence="7" id="KW-0406">Ion transport</keyword>
<dbReference type="RefSeq" id="WP_095610086.1">
    <property type="nucleotide sequence ID" value="NZ_NMPM01000013.1"/>
</dbReference>
<dbReference type="InterPro" id="IPR050721">
    <property type="entry name" value="Trk_Ktr_HKT_K-transport"/>
</dbReference>